<dbReference type="GO" id="GO:0003924">
    <property type="term" value="F:GTPase activity"/>
    <property type="evidence" value="ECO:0007669"/>
    <property type="project" value="InterPro"/>
</dbReference>
<keyword evidence="1" id="KW-0547">Nucleotide-binding</keyword>
<dbReference type="InterPro" id="IPR001806">
    <property type="entry name" value="Small_GTPase"/>
</dbReference>
<evidence type="ECO:0000313" key="4">
    <source>
        <dbReference type="Proteomes" id="UP000015354"/>
    </source>
</evidence>
<dbReference type="PRINTS" id="PR00449">
    <property type="entry name" value="RASTRNSFRMNG"/>
</dbReference>
<dbReference type="EMBL" id="ATMH01006710">
    <property type="protein sequence ID" value="EPY25533.1"/>
    <property type="molecule type" value="Genomic_DNA"/>
</dbReference>
<gene>
    <name evidence="3" type="ORF">STCU_02438</name>
    <name evidence="2" type="ORF">STCU_06710</name>
</gene>
<dbReference type="SUPFAM" id="SSF52540">
    <property type="entry name" value="P-loop containing nucleoside triphosphate hydrolases"/>
    <property type="match status" value="1"/>
</dbReference>
<dbReference type="InterPro" id="IPR025662">
    <property type="entry name" value="Sigma_54_int_dom_ATP-bd_1"/>
</dbReference>
<dbReference type="PROSITE" id="PS00675">
    <property type="entry name" value="SIGMA54_INTERACT_1"/>
    <property type="match status" value="1"/>
</dbReference>
<reference evidence="3 4" key="1">
    <citation type="journal article" date="2013" name="PLoS ONE">
        <title>Predicting the Proteins of Angomonas deanei, Strigomonas culicis and Their Respective Endosymbionts Reveals New Aspects of the Trypanosomatidae Family.</title>
        <authorList>
            <person name="Motta M.C."/>
            <person name="Martins A.C."/>
            <person name="de Souza S.S."/>
            <person name="Catta-Preta C.M."/>
            <person name="Silva R."/>
            <person name="Klein C.C."/>
            <person name="de Almeida L.G."/>
            <person name="de Lima Cunha O."/>
            <person name="Ciapina L.P."/>
            <person name="Brocchi M."/>
            <person name="Colabardini A.C."/>
            <person name="de Araujo Lima B."/>
            <person name="Machado C.R."/>
            <person name="de Almeida Soares C.M."/>
            <person name="Probst C.M."/>
            <person name="de Menezes C.B."/>
            <person name="Thompson C.E."/>
            <person name="Bartholomeu D.C."/>
            <person name="Gradia D.F."/>
            <person name="Pavoni D.P."/>
            <person name="Grisard E.C."/>
            <person name="Fantinatti-Garboggini F."/>
            <person name="Marchini F.K."/>
            <person name="Rodrigues-Luiz G.F."/>
            <person name="Wagner G."/>
            <person name="Goldman G.H."/>
            <person name="Fietto J.L."/>
            <person name="Elias M.C."/>
            <person name="Goldman M.H."/>
            <person name="Sagot M.F."/>
            <person name="Pereira M."/>
            <person name="Stoco P.H."/>
            <person name="de Mendonca-Neto R.P."/>
            <person name="Teixeira S.M."/>
            <person name="Maciel T.E."/>
            <person name="de Oliveira Mendes T.A."/>
            <person name="Urmenyi T.P."/>
            <person name="de Souza W."/>
            <person name="Schenkman S."/>
            <person name="de Vasconcelos A.T."/>
        </authorList>
    </citation>
    <scope>NUCLEOTIDE SEQUENCE [LARGE SCALE GENOMIC DNA]</scope>
</reference>
<dbReference type="AlphaFoldDB" id="S9W1C2"/>
<dbReference type="PROSITE" id="PS51421">
    <property type="entry name" value="RAS"/>
    <property type="match status" value="1"/>
</dbReference>
<dbReference type="GO" id="GO:0005525">
    <property type="term" value="F:GTP binding"/>
    <property type="evidence" value="ECO:0007669"/>
    <property type="project" value="InterPro"/>
</dbReference>
<dbReference type="SMART" id="SM00173">
    <property type="entry name" value="RAS"/>
    <property type="match status" value="1"/>
</dbReference>
<name>S9W1C2_9TRYP</name>
<organism evidence="3 4">
    <name type="scientific">Strigomonas culicis</name>
    <dbReference type="NCBI Taxonomy" id="28005"/>
    <lineage>
        <taxon>Eukaryota</taxon>
        <taxon>Discoba</taxon>
        <taxon>Euglenozoa</taxon>
        <taxon>Kinetoplastea</taxon>
        <taxon>Metakinetoplastina</taxon>
        <taxon>Trypanosomatida</taxon>
        <taxon>Trypanosomatidae</taxon>
        <taxon>Strigomonadinae</taxon>
        <taxon>Strigomonas</taxon>
    </lineage>
</organism>
<dbReference type="InterPro" id="IPR027417">
    <property type="entry name" value="P-loop_NTPase"/>
</dbReference>
<dbReference type="SMART" id="SM00175">
    <property type="entry name" value="RAB"/>
    <property type="match status" value="1"/>
</dbReference>
<dbReference type="EMBL" id="ATMH01002438">
    <property type="protein sequence ID" value="EPY33191.1"/>
    <property type="molecule type" value="Genomic_DNA"/>
</dbReference>
<comment type="caution">
    <text evidence="3">The sequence shown here is derived from an EMBL/GenBank/DDBJ whole genome shotgun (WGS) entry which is preliminary data.</text>
</comment>
<dbReference type="Gene3D" id="3.40.50.300">
    <property type="entry name" value="P-loop containing nucleotide triphosphate hydrolases"/>
    <property type="match status" value="1"/>
</dbReference>
<keyword evidence="4" id="KW-1185">Reference proteome</keyword>
<sequence length="216" mass="23218">MQANSGAAPVPKRYKVVLLGDSGVGKSSLVQRLKGEWNENLSSTVGASFYRYTPLATSAAHAGAKLSFDIWDTAGQERYRSLASMYYRGAAAAVITYDLTSHDSFEHAKYWVRELQTNSPDTLVLVFGNKKDLGEAARQVPAAESQAYCVENALLRAEGSAKNAEGVVEAFDQIALKLLETNSVNSVREGGVVGQGNSNFVANSSANQKKEVNCCI</sequence>
<reference evidence="3" key="2">
    <citation type="submission" date="2013-03" db="EMBL/GenBank/DDBJ databases">
        <authorList>
            <person name="Motta M.C.M."/>
            <person name="Martins A.C.A."/>
            <person name="Preta C.M.C.C."/>
            <person name="Silva R."/>
            <person name="de Souza S.S."/>
            <person name="Klein C.C."/>
            <person name="de Almeida L.G.P."/>
            <person name="Cunha O.L."/>
            <person name="Colabardini A.C."/>
            <person name="Lima B.A."/>
            <person name="Machado C.R."/>
            <person name="Soares C.M.A."/>
            <person name="de Menezes C.B.A."/>
            <person name="Bartolomeu D.C."/>
            <person name="Grisard E.C."/>
            <person name="Fantinatti-Garboggini F."/>
            <person name="Rodrigues-Luiz G.F."/>
            <person name="Wagner G."/>
            <person name="Goldman G.H."/>
            <person name="Fietto J.L.R."/>
            <person name="Ciapina L.P."/>
            <person name="Brocchi M."/>
            <person name="Elias M.C."/>
            <person name="Goldman M.H.S."/>
            <person name="Sagot M.-F."/>
            <person name="Pereira M."/>
            <person name="Stoco P.H."/>
            <person name="Teixeira S.M.R."/>
            <person name="de Mendonca-Neto R.P."/>
            <person name="Maciel T.E.F."/>
            <person name="Mendes T.A.O."/>
            <person name="Urmenyi T.P."/>
            <person name="Teixeira M.M.G."/>
            <person name="de Camargo E.F.P."/>
            <person name="de Sousa W."/>
            <person name="Schenkman S."/>
            <person name="de Vasconcelos A.T.R."/>
        </authorList>
    </citation>
    <scope>NUCLEOTIDE SEQUENCE</scope>
</reference>
<dbReference type="SMART" id="SM00176">
    <property type="entry name" value="RAN"/>
    <property type="match status" value="1"/>
</dbReference>
<evidence type="ECO:0000313" key="2">
    <source>
        <dbReference type="EMBL" id="EPY25533.1"/>
    </source>
</evidence>
<dbReference type="NCBIfam" id="TIGR00231">
    <property type="entry name" value="small_GTP"/>
    <property type="match status" value="1"/>
</dbReference>
<dbReference type="Proteomes" id="UP000015354">
    <property type="component" value="Unassembled WGS sequence"/>
</dbReference>
<dbReference type="InterPro" id="IPR005225">
    <property type="entry name" value="Small_GTP-bd"/>
</dbReference>
<dbReference type="Pfam" id="PF00071">
    <property type="entry name" value="Ras"/>
    <property type="match status" value="1"/>
</dbReference>
<dbReference type="PANTHER" id="PTHR47978">
    <property type="match status" value="1"/>
</dbReference>
<accession>S9W1C2</accession>
<dbReference type="PROSITE" id="PS51419">
    <property type="entry name" value="RAB"/>
    <property type="match status" value="1"/>
</dbReference>
<dbReference type="SMART" id="SM00174">
    <property type="entry name" value="RHO"/>
    <property type="match status" value="1"/>
</dbReference>
<evidence type="ECO:0000256" key="1">
    <source>
        <dbReference type="ARBA" id="ARBA00022741"/>
    </source>
</evidence>
<evidence type="ECO:0000313" key="3">
    <source>
        <dbReference type="EMBL" id="EPY33191.1"/>
    </source>
</evidence>
<dbReference type="OrthoDB" id="63533at2759"/>
<proteinExistence type="predicted"/>
<protein>
    <submittedName>
        <fullName evidence="3">Rab family, other</fullName>
    </submittedName>
</protein>
<dbReference type="FunFam" id="3.40.50.300:FF:000808">
    <property type="entry name" value="Small GTP-binding protein, putative"/>
    <property type="match status" value="1"/>
</dbReference>